<accession>A0A8H7XNF5</accession>
<feature type="region of interest" description="Disordered" evidence="1">
    <location>
        <begin position="1"/>
        <end position="62"/>
    </location>
</feature>
<dbReference type="AlphaFoldDB" id="A0A8H7XNF5"/>
<evidence type="ECO:0000256" key="1">
    <source>
        <dbReference type="SAM" id="MobiDB-lite"/>
    </source>
</evidence>
<organism evidence="2">
    <name type="scientific">Psilocybe cubensis</name>
    <name type="common">Psychedelic mushroom</name>
    <name type="synonym">Stropharia cubensis</name>
    <dbReference type="NCBI Taxonomy" id="181762"/>
    <lineage>
        <taxon>Eukaryota</taxon>
        <taxon>Fungi</taxon>
        <taxon>Dikarya</taxon>
        <taxon>Basidiomycota</taxon>
        <taxon>Agaricomycotina</taxon>
        <taxon>Agaricomycetes</taxon>
        <taxon>Agaricomycetidae</taxon>
        <taxon>Agaricales</taxon>
        <taxon>Agaricineae</taxon>
        <taxon>Strophariaceae</taxon>
        <taxon>Psilocybe</taxon>
    </lineage>
</organism>
<protein>
    <submittedName>
        <fullName evidence="2">Uncharacterized protein</fullName>
    </submittedName>
</protein>
<feature type="compositionally biased region" description="Pro residues" evidence="1">
    <location>
        <begin position="39"/>
        <end position="49"/>
    </location>
</feature>
<sequence>MFKQDALHDDPIFHEVEDDKPHPATQTSIQHNDPVEVPQAPPPNAPLPPNAGNAPPVEQHNVPKTTLHSLCTQWLRT</sequence>
<reference evidence="2" key="1">
    <citation type="submission" date="2021-02" db="EMBL/GenBank/DDBJ databases">
        <title>Psilocybe cubensis genome.</title>
        <authorList>
            <person name="Mckernan K.J."/>
            <person name="Crawford S."/>
            <person name="Trippe A."/>
            <person name="Kane L.T."/>
            <person name="Mclaughlin S."/>
        </authorList>
    </citation>
    <scope>NUCLEOTIDE SEQUENCE [LARGE SCALE GENOMIC DNA]</scope>
    <source>
        <strain evidence="2">MGC-MH-2018</strain>
    </source>
</reference>
<name>A0A8H7XNF5_PSICU</name>
<comment type="caution">
    <text evidence="2">The sequence shown here is derived from an EMBL/GenBank/DDBJ whole genome shotgun (WGS) entry which is preliminary data.</text>
</comment>
<gene>
    <name evidence="2" type="ORF">JR316_012312</name>
</gene>
<dbReference type="EMBL" id="JAFIQS010000017">
    <property type="protein sequence ID" value="KAG5162924.1"/>
    <property type="molecule type" value="Genomic_DNA"/>
</dbReference>
<feature type="compositionally biased region" description="Basic and acidic residues" evidence="1">
    <location>
        <begin position="1"/>
        <end position="22"/>
    </location>
</feature>
<proteinExistence type="predicted"/>
<evidence type="ECO:0000313" key="2">
    <source>
        <dbReference type="EMBL" id="KAG5162924.1"/>
    </source>
</evidence>